<sequence>MSSRATTPEDRLSDVFGAMDENSPENSPAAPPRPDKRSHSSVDPASDDEDVQAPPVQVSSILAQNVVLAAKGHGERKRLKPDQLAAVETFLNNPSALREAKIMISIMALENQIDKIVTATAPYQVSADTEKNIKNFAVAVLLSSKCRTYKGQNAIKLVLDLVKLYRGDLAPGVEFNPADWGKVMVCAGDALTQVRSKFKKLIIYSLKPHDTKGPNNAAPADQLNIFQLSEAFVDGTRCSVNVPLCARIALMRKVYLQEPGSKFWDFVDKDLAKIRKRADGDNKKIARAFRHILEADQAKHGSKDYELDNETVDLFQQQVDDLIDAGAADASSIV</sequence>
<keyword evidence="3" id="KW-1185">Reference proteome</keyword>
<evidence type="ECO:0000256" key="1">
    <source>
        <dbReference type="SAM" id="MobiDB-lite"/>
    </source>
</evidence>
<accession>A0AAD7DLG9</accession>
<feature type="region of interest" description="Disordered" evidence="1">
    <location>
        <begin position="1"/>
        <end position="52"/>
    </location>
</feature>
<dbReference type="EMBL" id="JARKIB010000777">
    <property type="protein sequence ID" value="KAJ7692326.1"/>
    <property type="molecule type" value="Genomic_DNA"/>
</dbReference>
<name>A0AAD7DLG9_9AGAR</name>
<reference evidence="2" key="1">
    <citation type="submission" date="2023-03" db="EMBL/GenBank/DDBJ databases">
        <title>Massive genome expansion in bonnet fungi (Mycena s.s.) driven by repeated elements and novel gene families across ecological guilds.</title>
        <authorList>
            <consortium name="Lawrence Berkeley National Laboratory"/>
            <person name="Harder C.B."/>
            <person name="Miyauchi S."/>
            <person name="Viragh M."/>
            <person name="Kuo A."/>
            <person name="Thoen E."/>
            <person name="Andreopoulos B."/>
            <person name="Lu D."/>
            <person name="Skrede I."/>
            <person name="Drula E."/>
            <person name="Henrissat B."/>
            <person name="Morin E."/>
            <person name="Kohler A."/>
            <person name="Barry K."/>
            <person name="LaButti K."/>
            <person name="Morin E."/>
            <person name="Salamov A."/>
            <person name="Lipzen A."/>
            <person name="Mereny Z."/>
            <person name="Hegedus B."/>
            <person name="Baldrian P."/>
            <person name="Stursova M."/>
            <person name="Weitz H."/>
            <person name="Taylor A."/>
            <person name="Grigoriev I.V."/>
            <person name="Nagy L.G."/>
            <person name="Martin F."/>
            <person name="Kauserud H."/>
        </authorList>
    </citation>
    <scope>NUCLEOTIDE SEQUENCE</scope>
    <source>
        <strain evidence="2">CBHHK182m</strain>
    </source>
</reference>
<evidence type="ECO:0000313" key="3">
    <source>
        <dbReference type="Proteomes" id="UP001215598"/>
    </source>
</evidence>
<evidence type="ECO:0000313" key="2">
    <source>
        <dbReference type="EMBL" id="KAJ7692326.1"/>
    </source>
</evidence>
<comment type="caution">
    <text evidence="2">The sequence shown here is derived from an EMBL/GenBank/DDBJ whole genome shotgun (WGS) entry which is preliminary data.</text>
</comment>
<dbReference type="AlphaFoldDB" id="A0AAD7DLG9"/>
<protein>
    <submittedName>
        <fullName evidence="2">Uncharacterized protein</fullName>
    </submittedName>
</protein>
<proteinExistence type="predicted"/>
<dbReference type="Proteomes" id="UP001215598">
    <property type="component" value="Unassembled WGS sequence"/>
</dbReference>
<gene>
    <name evidence="2" type="ORF">B0H16DRAFT_1752033</name>
</gene>
<organism evidence="2 3">
    <name type="scientific">Mycena metata</name>
    <dbReference type="NCBI Taxonomy" id="1033252"/>
    <lineage>
        <taxon>Eukaryota</taxon>
        <taxon>Fungi</taxon>
        <taxon>Dikarya</taxon>
        <taxon>Basidiomycota</taxon>
        <taxon>Agaricomycotina</taxon>
        <taxon>Agaricomycetes</taxon>
        <taxon>Agaricomycetidae</taxon>
        <taxon>Agaricales</taxon>
        <taxon>Marasmiineae</taxon>
        <taxon>Mycenaceae</taxon>
        <taxon>Mycena</taxon>
    </lineage>
</organism>